<dbReference type="Gene3D" id="3.30.565.10">
    <property type="entry name" value="Histidine kinase-like ATPase, C-terminal domain"/>
    <property type="match status" value="1"/>
</dbReference>
<dbReference type="AlphaFoldDB" id="A0A2A2AD80"/>
<evidence type="ECO:0000313" key="5">
    <source>
        <dbReference type="EMBL" id="PAT36485.1"/>
    </source>
</evidence>
<organism evidence="5 6">
    <name type="scientific">Vandammella animalimorsus</name>
    <dbReference type="NCBI Taxonomy" id="2029117"/>
    <lineage>
        <taxon>Bacteria</taxon>
        <taxon>Pseudomonadati</taxon>
        <taxon>Pseudomonadota</taxon>
        <taxon>Betaproteobacteria</taxon>
        <taxon>Burkholderiales</taxon>
        <taxon>Comamonadaceae</taxon>
        <taxon>Vandammella</taxon>
    </lineage>
</organism>
<feature type="transmembrane region" description="Helical" evidence="2">
    <location>
        <begin position="113"/>
        <end position="138"/>
    </location>
</feature>
<dbReference type="InterPro" id="IPR050640">
    <property type="entry name" value="Bact_2-comp_sensor_kinase"/>
</dbReference>
<feature type="transmembrane region" description="Helical" evidence="2">
    <location>
        <begin position="182"/>
        <end position="202"/>
    </location>
</feature>
<keyword evidence="2" id="KW-0812">Transmembrane</keyword>
<gene>
    <name evidence="5" type="ORF">CK625_11130</name>
</gene>
<evidence type="ECO:0000256" key="2">
    <source>
        <dbReference type="SAM" id="Phobius"/>
    </source>
</evidence>
<protein>
    <submittedName>
        <fullName evidence="5">Sensor histidine kinase</fullName>
    </submittedName>
</protein>
<feature type="domain" description="Signal transduction histidine kinase internal region" evidence="4">
    <location>
        <begin position="214"/>
        <end position="292"/>
    </location>
</feature>
<accession>A0A2A2AD80</accession>
<feature type="transmembrane region" description="Helical" evidence="2">
    <location>
        <begin position="150"/>
        <end position="170"/>
    </location>
</feature>
<reference evidence="5 6" key="1">
    <citation type="submission" date="2017-08" db="EMBL/GenBank/DDBJ databases">
        <title>WGS of Clinical strains of the CDC Group NO-1 linked to zoonotic infections in humans.</title>
        <authorList>
            <person name="Bernier A.-M."/>
            <person name="Bernard K."/>
        </authorList>
    </citation>
    <scope>NUCLEOTIDE SEQUENCE [LARGE SCALE GENOMIC DNA]</scope>
    <source>
        <strain evidence="5 6">NML00-0135</strain>
    </source>
</reference>
<evidence type="ECO:0000313" key="6">
    <source>
        <dbReference type="Proteomes" id="UP000218054"/>
    </source>
</evidence>
<name>A0A2A2AD80_9BURK</name>
<dbReference type="InterPro" id="IPR010559">
    <property type="entry name" value="Sig_transdc_His_kin_internal"/>
</dbReference>
<keyword evidence="2" id="KW-0472">Membrane</keyword>
<keyword evidence="5" id="KW-0808">Transferase</keyword>
<keyword evidence="6" id="KW-1185">Reference proteome</keyword>
<keyword evidence="2" id="KW-1133">Transmembrane helix</keyword>
<proteinExistence type="predicted"/>
<dbReference type="InterPro" id="IPR003594">
    <property type="entry name" value="HATPase_dom"/>
</dbReference>
<dbReference type="Pfam" id="PF02518">
    <property type="entry name" value="HATPase_c"/>
    <property type="match status" value="1"/>
</dbReference>
<evidence type="ECO:0000259" key="3">
    <source>
        <dbReference type="Pfam" id="PF02518"/>
    </source>
</evidence>
<dbReference type="InterPro" id="IPR036890">
    <property type="entry name" value="HATPase_C_sf"/>
</dbReference>
<feature type="region of interest" description="Disordered" evidence="1">
    <location>
        <begin position="37"/>
        <end position="57"/>
    </location>
</feature>
<dbReference type="GO" id="GO:0016020">
    <property type="term" value="C:membrane"/>
    <property type="evidence" value="ECO:0007669"/>
    <property type="project" value="InterPro"/>
</dbReference>
<feature type="compositionally biased region" description="Basic residues" evidence="1">
    <location>
        <begin position="38"/>
        <end position="47"/>
    </location>
</feature>
<comment type="caution">
    <text evidence="5">The sequence shown here is derived from an EMBL/GenBank/DDBJ whole genome shotgun (WGS) entry which is preliminary data.</text>
</comment>
<dbReference type="EMBL" id="NSJB01000010">
    <property type="protein sequence ID" value="PAT36485.1"/>
    <property type="molecule type" value="Genomic_DNA"/>
</dbReference>
<dbReference type="Pfam" id="PF06580">
    <property type="entry name" value="His_kinase"/>
    <property type="match status" value="1"/>
</dbReference>
<sequence length="421" mass="45882">MAAGIVSCGAGHWAARNGTKALQWHKGVGMRALARGIGPRRRKKHKNTMSGRKPGILSAASPRQQPLARAAARPPSRLLFDACHMGVVLRALLLMELPLALVLLFGADGPQQWLGHFALLTGIAFPPLLLWLLLACWLKHWLDRQAPSVQWAYALLTGCGCGLLAFALYAMPGQLRGSGVNWLASGLSGMGLAGLLTSMFAMRQRASQPASTVARLAELQSRIRPHFLFNTLNSAIALVRQDPAKAESMLEDLSDLFRHALLDACSVSNLEKEVEIARQYLRIEGIRFEGRLRVSWMVDEAALQASVPPLLLQPLVENAIKHGIEPSSEGGEIHVLVRRKGDRVLLRISNTVPGPNSTAAQATGRGGNGIALQNVRDRLRLMHDVNADFRCRTHDGRYEVAMNLPAKPLLGRDAAQRAAFH</sequence>
<dbReference type="SUPFAM" id="SSF55874">
    <property type="entry name" value="ATPase domain of HSP90 chaperone/DNA topoisomerase II/histidine kinase"/>
    <property type="match status" value="1"/>
</dbReference>
<dbReference type="Proteomes" id="UP000218054">
    <property type="component" value="Unassembled WGS sequence"/>
</dbReference>
<dbReference type="PANTHER" id="PTHR34220:SF7">
    <property type="entry name" value="SENSOR HISTIDINE KINASE YPDA"/>
    <property type="match status" value="1"/>
</dbReference>
<keyword evidence="5" id="KW-0418">Kinase</keyword>
<dbReference type="GO" id="GO:0000155">
    <property type="term" value="F:phosphorelay sensor kinase activity"/>
    <property type="evidence" value="ECO:0007669"/>
    <property type="project" value="InterPro"/>
</dbReference>
<feature type="transmembrane region" description="Helical" evidence="2">
    <location>
        <begin position="87"/>
        <end position="107"/>
    </location>
</feature>
<evidence type="ECO:0000256" key="1">
    <source>
        <dbReference type="SAM" id="MobiDB-lite"/>
    </source>
</evidence>
<feature type="domain" description="Histidine kinase/HSP90-like ATPase" evidence="3">
    <location>
        <begin position="311"/>
        <end position="393"/>
    </location>
</feature>
<evidence type="ECO:0000259" key="4">
    <source>
        <dbReference type="Pfam" id="PF06580"/>
    </source>
</evidence>
<dbReference type="PANTHER" id="PTHR34220">
    <property type="entry name" value="SENSOR HISTIDINE KINASE YPDA"/>
    <property type="match status" value="1"/>
</dbReference>